<evidence type="ECO:0000313" key="8">
    <source>
        <dbReference type="Proteomes" id="UP001152759"/>
    </source>
</evidence>
<dbReference type="PROSITE" id="PS00028">
    <property type="entry name" value="ZINC_FINGER_C2H2_1"/>
    <property type="match status" value="2"/>
</dbReference>
<dbReference type="PROSITE" id="PS50157">
    <property type="entry name" value="ZINC_FINGER_C2H2_2"/>
    <property type="match status" value="2"/>
</dbReference>
<dbReference type="Proteomes" id="UP001152759">
    <property type="component" value="Chromosome 5"/>
</dbReference>
<evidence type="ECO:0000256" key="4">
    <source>
        <dbReference type="ARBA" id="ARBA00022833"/>
    </source>
</evidence>
<keyword evidence="3 5" id="KW-0863">Zinc-finger</keyword>
<organism evidence="7 8">
    <name type="scientific">Bemisia tabaci</name>
    <name type="common">Sweetpotato whitefly</name>
    <name type="synonym">Aleurodes tabaci</name>
    <dbReference type="NCBI Taxonomy" id="7038"/>
    <lineage>
        <taxon>Eukaryota</taxon>
        <taxon>Metazoa</taxon>
        <taxon>Ecdysozoa</taxon>
        <taxon>Arthropoda</taxon>
        <taxon>Hexapoda</taxon>
        <taxon>Insecta</taxon>
        <taxon>Pterygota</taxon>
        <taxon>Neoptera</taxon>
        <taxon>Paraneoptera</taxon>
        <taxon>Hemiptera</taxon>
        <taxon>Sternorrhyncha</taxon>
        <taxon>Aleyrodoidea</taxon>
        <taxon>Aleyrodidae</taxon>
        <taxon>Aleyrodinae</taxon>
        <taxon>Bemisia</taxon>
    </lineage>
</organism>
<keyword evidence="8" id="KW-1185">Reference proteome</keyword>
<dbReference type="SMART" id="SM00355">
    <property type="entry name" value="ZnF_C2H2"/>
    <property type="match status" value="2"/>
</dbReference>
<dbReference type="AlphaFoldDB" id="A0A9P0AFP0"/>
<dbReference type="InterPro" id="IPR036236">
    <property type="entry name" value="Znf_C2H2_sf"/>
</dbReference>
<evidence type="ECO:0000313" key="7">
    <source>
        <dbReference type="EMBL" id="CAH0389746.1"/>
    </source>
</evidence>
<dbReference type="GO" id="GO:0008270">
    <property type="term" value="F:zinc ion binding"/>
    <property type="evidence" value="ECO:0007669"/>
    <property type="project" value="UniProtKB-KW"/>
</dbReference>
<dbReference type="SUPFAM" id="SSF57667">
    <property type="entry name" value="beta-beta-alpha zinc fingers"/>
    <property type="match status" value="1"/>
</dbReference>
<feature type="domain" description="C2H2-type" evidence="6">
    <location>
        <begin position="430"/>
        <end position="457"/>
    </location>
</feature>
<evidence type="ECO:0000256" key="1">
    <source>
        <dbReference type="ARBA" id="ARBA00022723"/>
    </source>
</evidence>
<evidence type="ECO:0000256" key="3">
    <source>
        <dbReference type="ARBA" id="ARBA00022771"/>
    </source>
</evidence>
<name>A0A9P0AFP0_BEMTA</name>
<feature type="domain" description="C2H2-type" evidence="6">
    <location>
        <begin position="404"/>
        <end position="431"/>
    </location>
</feature>
<accession>A0A9P0AFP0</accession>
<dbReference type="GO" id="GO:0005634">
    <property type="term" value="C:nucleus"/>
    <property type="evidence" value="ECO:0007669"/>
    <property type="project" value="TreeGrafter"/>
</dbReference>
<reference evidence="7" key="1">
    <citation type="submission" date="2021-12" db="EMBL/GenBank/DDBJ databases">
        <authorList>
            <person name="King R."/>
        </authorList>
    </citation>
    <scope>NUCLEOTIDE SEQUENCE</scope>
</reference>
<dbReference type="Gene3D" id="3.30.160.60">
    <property type="entry name" value="Classic Zinc Finger"/>
    <property type="match status" value="2"/>
</dbReference>
<dbReference type="EMBL" id="OU963866">
    <property type="protein sequence ID" value="CAH0389746.1"/>
    <property type="molecule type" value="Genomic_DNA"/>
</dbReference>
<dbReference type="InterPro" id="IPR013087">
    <property type="entry name" value="Znf_C2H2_type"/>
</dbReference>
<keyword evidence="4" id="KW-0862">Zinc</keyword>
<evidence type="ECO:0000256" key="2">
    <source>
        <dbReference type="ARBA" id="ARBA00022737"/>
    </source>
</evidence>
<protein>
    <recommendedName>
        <fullName evidence="6">C2H2-type domain-containing protein</fullName>
    </recommendedName>
</protein>
<dbReference type="Pfam" id="PF13894">
    <property type="entry name" value="zf-C2H2_4"/>
    <property type="match status" value="1"/>
</dbReference>
<dbReference type="Pfam" id="PF12874">
    <property type="entry name" value="zf-met"/>
    <property type="match status" value="1"/>
</dbReference>
<dbReference type="GO" id="GO:0000981">
    <property type="term" value="F:DNA-binding transcription factor activity, RNA polymerase II-specific"/>
    <property type="evidence" value="ECO:0007669"/>
    <property type="project" value="TreeGrafter"/>
</dbReference>
<evidence type="ECO:0000256" key="5">
    <source>
        <dbReference type="PROSITE-ProRule" id="PRU00042"/>
    </source>
</evidence>
<sequence length="457" mass="51799">MDAGMAGRYWLEGFVEKTLSTLSQRATDFPTLLEGLRLTKPGMSTVSMTLHAVAKRYPQLTEAKILNLNEIQDHFKPRPGDEALNLANPRKDTLDPEIFAEVIKHIAQLTKSSVDEPALVVMDDNDWHLSLEAIEAAKNNGVVMLAVPAHLSARVLALESLTTRFLEVYNEAVRESLQRVLTVESMTRFLDVAAEEVFTKEAVRDAFVMSELYRLTKNCGRQPEVDQETEADGAVVLLVGVDDVSDYEDARVQPKMARKNSEWHCLETLPAFKRQELTEYLTELLRKSLDGQAVLSAYEQGAFNNTMRCMLTEILVNHEMNNSITNRISGEKFRYMALAITSVFPSESALIYYVPHVNLGRGKKMSPRGRLFEKYQRKMRVYRGFHIGAYLEQQKPKNAKPARFVCPICQASYSSHYSLKYHMKSHTGETTCAICSKTFTMKASLKQHLIMVHHLAR</sequence>
<gene>
    <name evidence="7" type="ORF">BEMITA_LOCUS8541</name>
</gene>
<dbReference type="PANTHER" id="PTHR24409">
    <property type="entry name" value="ZINC FINGER PROTEIN 142"/>
    <property type="match status" value="1"/>
</dbReference>
<keyword evidence="2" id="KW-0677">Repeat</keyword>
<evidence type="ECO:0000259" key="6">
    <source>
        <dbReference type="PROSITE" id="PS50157"/>
    </source>
</evidence>
<proteinExistence type="predicted"/>
<dbReference type="PANTHER" id="PTHR24409:SF295">
    <property type="entry name" value="AZ2-RELATED"/>
    <property type="match status" value="1"/>
</dbReference>
<dbReference type="GO" id="GO:0000977">
    <property type="term" value="F:RNA polymerase II transcription regulatory region sequence-specific DNA binding"/>
    <property type="evidence" value="ECO:0007669"/>
    <property type="project" value="TreeGrafter"/>
</dbReference>
<keyword evidence="1" id="KW-0479">Metal-binding</keyword>